<gene>
    <name evidence="2" type="ORF">DWX27_05010</name>
    <name evidence="3" type="ORF">DWZ32_00290</name>
</gene>
<evidence type="ECO:0000256" key="1">
    <source>
        <dbReference type="SAM" id="Phobius"/>
    </source>
</evidence>
<name>A0AAQ0RTY3_9BACE</name>
<dbReference type="Proteomes" id="UP000284772">
    <property type="component" value="Unassembled WGS sequence"/>
</dbReference>
<keyword evidence="1" id="KW-0812">Transmembrane</keyword>
<proteinExistence type="predicted"/>
<comment type="caution">
    <text evidence="2">The sequence shown here is derived from an EMBL/GenBank/DDBJ whole genome shotgun (WGS) entry which is preliminary data.</text>
</comment>
<evidence type="ECO:0000313" key="5">
    <source>
        <dbReference type="Proteomes" id="UP000286003"/>
    </source>
</evidence>
<reference evidence="4 5" key="1">
    <citation type="submission" date="2018-08" db="EMBL/GenBank/DDBJ databases">
        <title>A genome reference for cultivated species of the human gut microbiota.</title>
        <authorList>
            <person name="Zou Y."/>
            <person name="Xue W."/>
            <person name="Luo G."/>
        </authorList>
    </citation>
    <scope>NUCLEOTIDE SEQUENCE [LARGE SCALE GENOMIC DNA]</scope>
    <source>
        <strain evidence="2 4">AF19-10AC</strain>
        <strain evidence="3 5">AF31-23</strain>
    </source>
</reference>
<feature type="transmembrane region" description="Helical" evidence="1">
    <location>
        <begin position="7"/>
        <end position="24"/>
    </location>
</feature>
<keyword evidence="1" id="KW-0472">Membrane</keyword>
<evidence type="ECO:0000313" key="4">
    <source>
        <dbReference type="Proteomes" id="UP000284772"/>
    </source>
</evidence>
<sequence>MKTNNFFCIYIVLCPFFIFFTNEIDKELSSPFYSKDGKFEIDNQDTISARFPFLADILDFYYVYYLAMPDNLDELEEFIDSMHVAYPEELYYYDILKKQTLVTLKENKAHLFFRENECEFQLWMQEKDSTILLYNGGKKCCDLDCFHIRRRNLQ</sequence>
<dbReference type="EMBL" id="QRWT01000003">
    <property type="protein sequence ID" value="RGT55687.1"/>
    <property type="molecule type" value="Genomic_DNA"/>
</dbReference>
<evidence type="ECO:0000313" key="2">
    <source>
        <dbReference type="EMBL" id="RGT55687.1"/>
    </source>
</evidence>
<accession>A0AAQ0RTY3</accession>
<protein>
    <submittedName>
        <fullName evidence="2">Uncharacterized protein</fullName>
    </submittedName>
</protein>
<evidence type="ECO:0000313" key="3">
    <source>
        <dbReference type="EMBL" id="RHN10497.1"/>
    </source>
</evidence>
<dbReference type="AlphaFoldDB" id="A0AAQ0RTY3"/>
<organism evidence="2 4">
    <name type="scientific">Bacteroides intestinalis</name>
    <dbReference type="NCBI Taxonomy" id="329854"/>
    <lineage>
        <taxon>Bacteria</taxon>
        <taxon>Pseudomonadati</taxon>
        <taxon>Bacteroidota</taxon>
        <taxon>Bacteroidia</taxon>
        <taxon>Bacteroidales</taxon>
        <taxon>Bacteroidaceae</taxon>
        <taxon>Bacteroides</taxon>
    </lineage>
</organism>
<dbReference type="RefSeq" id="WP_115503324.1">
    <property type="nucleotide sequence ID" value="NZ_CABMMK010000006.1"/>
</dbReference>
<dbReference type="Proteomes" id="UP000286003">
    <property type="component" value="Unassembled WGS sequence"/>
</dbReference>
<dbReference type="EMBL" id="QRQM01000001">
    <property type="protein sequence ID" value="RHN10497.1"/>
    <property type="molecule type" value="Genomic_DNA"/>
</dbReference>
<keyword evidence="1" id="KW-1133">Transmembrane helix</keyword>